<organism evidence="1 2">
    <name type="scientific">Aromatoleum tolulyticum</name>
    <dbReference type="NCBI Taxonomy" id="34027"/>
    <lineage>
        <taxon>Bacteria</taxon>
        <taxon>Pseudomonadati</taxon>
        <taxon>Pseudomonadota</taxon>
        <taxon>Betaproteobacteria</taxon>
        <taxon>Rhodocyclales</taxon>
        <taxon>Rhodocyclaceae</taxon>
        <taxon>Aromatoleum</taxon>
    </lineage>
</organism>
<evidence type="ECO:0000313" key="1">
    <source>
        <dbReference type="EMBL" id="SIQ31491.1"/>
    </source>
</evidence>
<name>A0A1N6RRT8_9RHOO</name>
<dbReference type="EMBL" id="FTMD01000003">
    <property type="protein sequence ID" value="SIQ31491.1"/>
    <property type="molecule type" value="Genomic_DNA"/>
</dbReference>
<protein>
    <submittedName>
        <fullName evidence="1">Uncharacterized protein</fullName>
    </submittedName>
</protein>
<dbReference type="AlphaFoldDB" id="A0A1N6RRT8"/>
<dbReference type="RefSeq" id="WP_076601312.1">
    <property type="nucleotide sequence ID" value="NZ_FTMD01000003.1"/>
</dbReference>
<dbReference type="Proteomes" id="UP000186819">
    <property type="component" value="Unassembled WGS sequence"/>
</dbReference>
<keyword evidence="2" id="KW-1185">Reference proteome</keyword>
<proteinExistence type="predicted"/>
<gene>
    <name evidence="1" type="ORF">SAMN05421829_103341</name>
</gene>
<accession>A0A1N6RRT8</accession>
<dbReference type="OrthoDB" id="5297707at2"/>
<evidence type="ECO:0000313" key="2">
    <source>
        <dbReference type="Proteomes" id="UP000186819"/>
    </source>
</evidence>
<dbReference type="STRING" id="34027.SAMN05421829_103341"/>
<reference evidence="2" key="1">
    <citation type="submission" date="2017-01" db="EMBL/GenBank/DDBJ databases">
        <authorList>
            <person name="Varghese N."/>
            <person name="Submissions S."/>
        </authorList>
    </citation>
    <scope>NUCLEOTIDE SEQUENCE [LARGE SCALE GENOMIC DNA]</scope>
    <source>
        <strain evidence="2">ATCC 51758</strain>
    </source>
</reference>
<sequence>MSASDPVSEQLASVLEWLASEPADDPHAELNALRGRLGRLPEAAAGGAPLVQCIDEFEARVLDVCGRLKPRLLNAALPLSHELHAVAGELVEALLEVAGKLGEMAAATRERWRPVRRGDPMAVTARALGLVHEAFVVAAMGGAVTPPGLWLAAYGIVEAGGGFDALVSARPETAAADALHALKRLLALAVLQPESLTARELVWANDYLEGVADEGALSRETLMPAASSFWIDSGEDLPPIATIRSAPPVAEGLVHFSAFGVSRALTGQLDWLKERIAEAEAVGLERDGELLEPDASGLPVGLTPVEMVSLLRRMRDRWALPPNRGQSRRAYRYSVQVCVGLRAVWEAARSDGATERISEWMVYNESPGGYALMSVEGVTGSLSAGMAVALRRDAGHPWSVCIVRWIRSDSPGQVELGLQLVAQTCTPVTIGFRGGEVQSTTHALILPPLPALRRNQAILAPAGTYASRRFVLVHESEHLYVAQARVLSLDMQTANVELFQYEIDPYPI</sequence>